<dbReference type="EMBL" id="JAGHKP010000004">
    <property type="protein sequence ID" value="MBO9154765.1"/>
    <property type="molecule type" value="Genomic_DNA"/>
</dbReference>
<sequence>MEKIPVIAIFDIGKTNKKLFLFDEQYRIVFEESVRLEETTDEDGDACEDLQQLRRFVLDAVAALPGREQFDVRAVNFSTYGASMVFIDETGRPLTPLYNYLKPYPPSLRQQFYEQYGGETVFPRVSASPILGSLNSGMQLYRLKYEQPVLYKKLQYALHLPQYMSFLLTNTACSELTSIGCHTNLWDFRRQQYHEWTEKEGVRGKLAPLQPSDKVFGGNYPTGTGLHDSSAALIPYLVQFKEPFLLISTGTWCISLNPFNHSPLTDDELQQDCLCYLSFHGKPVKASRLFAGREHELQVTRIAAHFSKNENDFHHMRFDAALVRQLHLKYPDAGVFAKRELSAFASAEEAYHQLMIDIMAQQRHSAELVLQGGEVENIFVDGGFSKNELYMHLLAAAFPDKKVYGADVAQASAIGAAMAIHSTWNKKNAPENLVTLTKFAGAIPVS</sequence>
<keyword evidence="3" id="KW-0418">Kinase</keyword>
<keyword evidence="2" id="KW-0808">Transferase</keyword>
<dbReference type="Pfam" id="PF21546">
    <property type="entry name" value="FGGY_C_2"/>
    <property type="match status" value="1"/>
</dbReference>
<evidence type="ECO:0008006" key="8">
    <source>
        <dbReference type="Google" id="ProtNLM"/>
    </source>
</evidence>
<proteinExistence type="inferred from homology"/>
<evidence type="ECO:0000259" key="5">
    <source>
        <dbReference type="Pfam" id="PF21546"/>
    </source>
</evidence>
<dbReference type="RefSeq" id="WP_209147879.1">
    <property type="nucleotide sequence ID" value="NZ_JAGHKP010000004.1"/>
</dbReference>
<dbReference type="InterPro" id="IPR018484">
    <property type="entry name" value="FGGY_N"/>
</dbReference>
<dbReference type="PANTHER" id="PTHR10196:SF57">
    <property type="entry name" value="XYLULOSE KINASE"/>
    <property type="match status" value="1"/>
</dbReference>
<dbReference type="Pfam" id="PF00370">
    <property type="entry name" value="FGGY_N"/>
    <property type="match status" value="1"/>
</dbReference>
<comment type="similarity">
    <text evidence="1">Belongs to the FGGY kinase family.</text>
</comment>
<organism evidence="6 7">
    <name type="scientific">Chitinophaga chungangae</name>
    <dbReference type="NCBI Taxonomy" id="2821488"/>
    <lineage>
        <taxon>Bacteria</taxon>
        <taxon>Pseudomonadati</taxon>
        <taxon>Bacteroidota</taxon>
        <taxon>Chitinophagia</taxon>
        <taxon>Chitinophagales</taxon>
        <taxon>Chitinophagaceae</taxon>
        <taxon>Chitinophaga</taxon>
    </lineage>
</organism>
<reference evidence="7" key="1">
    <citation type="submission" date="2021-03" db="EMBL/GenBank/DDBJ databases">
        <title>Assistant Professor.</title>
        <authorList>
            <person name="Huq M.A."/>
        </authorList>
    </citation>
    <scope>NUCLEOTIDE SEQUENCE [LARGE SCALE GENOMIC DNA]</scope>
    <source>
        <strain evidence="7">MAH-28</strain>
    </source>
</reference>
<keyword evidence="7" id="KW-1185">Reference proteome</keyword>
<evidence type="ECO:0000259" key="4">
    <source>
        <dbReference type="Pfam" id="PF00370"/>
    </source>
</evidence>
<dbReference type="InterPro" id="IPR043129">
    <property type="entry name" value="ATPase_NBD"/>
</dbReference>
<evidence type="ECO:0000256" key="1">
    <source>
        <dbReference type="ARBA" id="ARBA00009156"/>
    </source>
</evidence>
<dbReference type="InterPro" id="IPR049382">
    <property type="entry name" value="FGGY_C_2"/>
</dbReference>
<dbReference type="CDD" id="cd07772">
    <property type="entry name" value="ASKHA_NBD_FGGY_NaCK-like"/>
    <property type="match status" value="1"/>
</dbReference>
<accession>A0ABS3YJZ1</accession>
<dbReference type="Proteomes" id="UP000679126">
    <property type="component" value="Unassembled WGS sequence"/>
</dbReference>
<evidence type="ECO:0000313" key="7">
    <source>
        <dbReference type="Proteomes" id="UP000679126"/>
    </source>
</evidence>
<feature type="domain" description="Carbohydrate kinase FGGY C-terminal" evidence="5">
    <location>
        <begin position="242"/>
        <end position="422"/>
    </location>
</feature>
<evidence type="ECO:0000313" key="6">
    <source>
        <dbReference type="EMBL" id="MBO9154765.1"/>
    </source>
</evidence>
<dbReference type="SUPFAM" id="SSF53067">
    <property type="entry name" value="Actin-like ATPase domain"/>
    <property type="match status" value="2"/>
</dbReference>
<dbReference type="Gene3D" id="3.30.420.40">
    <property type="match status" value="2"/>
</dbReference>
<evidence type="ECO:0000256" key="2">
    <source>
        <dbReference type="ARBA" id="ARBA00022679"/>
    </source>
</evidence>
<gene>
    <name evidence="6" type="ORF">J7I43_21235</name>
</gene>
<name>A0ABS3YJZ1_9BACT</name>
<protein>
    <recommendedName>
        <fullName evidence="8">Sugar (Pentulose or hexulose) kinase</fullName>
    </recommendedName>
</protein>
<evidence type="ECO:0000256" key="3">
    <source>
        <dbReference type="ARBA" id="ARBA00022777"/>
    </source>
</evidence>
<dbReference type="PANTHER" id="PTHR10196">
    <property type="entry name" value="SUGAR KINASE"/>
    <property type="match status" value="1"/>
</dbReference>
<feature type="domain" description="Carbohydrate kinase FGGY N-terminal" evidence="4">
    <location>
        <begin position="7"/>
        <end position="195"/>
    </location>
</feature>
<comment type="caution">
    <text evidence="6">The sequence shown here is derived from an EMBL/GenBank/DDBJ whole genome shotgun (WGS) entry which is preliminary data.</text>
</comment>